<dbReference type="CTD" id="20203652"/>
<proteinExistence type="predicted"/>
<reference evidence="3" key="1">
    <citation type="submission" date="2012-12" db="EMBL/GenBank/DDBJ databases">
        <authorList>
            <person name="Hellsten U."/>
            <person name="Grimwood J."/>
            <person name="Chapman J.A."/>
            <person name="Shapiro H."/>
            <person name="Aerts A."/>
            <person name="Otillar R.P."/>
            <person name="Terry A.Y."/>
            <person name="Boore J.L."/>
            <person name="Simakov O."/>
            <person name="Marletaz F."/>
            <person name="Cho S.-J."/>
            <person name="Edsinger-Gonzales E."/>
            <person name="Havlak P."/>
            <person name="Kuo D.-H."/>
            <person name="Larsson T."/>
            <person name="Lv J."/>
            <person name="Arendt D."/>
            <person name="Savage R."/>
            <person name="Osoegawa K."/>
            <person name="de Jong P."/>
            <person name="Lindberg D.R."/>
            <person name="Seaver E.C."/>
            <person name="Weisblat D.A."/>
            <person name="Putnam N.H."/>
            <person name="Grigoriev I.V."/>
            <person name="Rokhsar D.S."/>
        </authorList>
    </citation>
    <scope>NUCLEOTIDE SEQUENCE</scope>
</reference>
<name>T1F4A3_HELRO</name>
<dbReference type="RefSeq" id="XP_009016406.1">
    <property type="nucleotide sequence ID" value="XM_009018158.1"/>
</dbReference>
<reference evidence="1 3" key="2">
    <citation type="journal article" date="2013" name="Nature">
        <title>Insights into bilaterian evolution from three spiralian genomes.</title>
        <authorList>
            <person name="Simakov O."/>
            <person name="Marletaz F."/>
            <person name="Cho S.J."/>
            <person name="Edsinger-Gonzales E."/>
            <person name="Havlak P."/>
            <person name="Hellsten U."/>
            <person name="Kuo D.H."/>
            <person name="Larsson T."/>
            <person name="Lv J."/>
            <person name="Arendt D."/>
            <person name="Savage R."/>
            <person name="Osoegawa K."/>
            <person name="de Jong P."/>
            <person name="Grimwood J."/>
            <person name="Chapman J.A."/>
            <person name="Shapiro H."/>
            <person name="Aerts A."/>
            <person name="Otillar R.P."/>
            <person name="Terry A.Y."/>
            <person name="Boore J.L."/>
            <person name="Grigoriev I.V."/>
            <person name="Lindberg D.R."/>
            <person name="Seaver E.C."/>
            <person name="Weisblat D.A."/>
            <person name="Putnam N.H."/>
            <person name="Rokhsar D.S."/>
        </authorList>
    </citation>
    <scope>NUCLEOTIDE SEQUENCE</scope>
</reference>
<dbReference type="GeneID" id="20203652"/>
<dbReference type="EMBL" id="KB096325">
    <property type="protein sequence ID" value="ESO05773.1"/>
    <property type="molecule type" value="Genomic_DNA"/>
</dbReference>
<evidence type="ECO:0000313" key="2">
    <source>
        <dbReference type="EnsemblMetazoa" id="HelroP171443"/>
    </source>
</evidence>
<dbReference type="EMBL" id="AMQM01003875">
    <property type="status" value="NOT_ANNOTATED_CDS"/>
    <property type="molecule type" value="Genomic_DNA"/>
</dbReference>
<keyword evidence="3" id="KW-1185">Reference proteome</keyword>
<gene>
    <name evidence="2" type="primary">20203652</name>
    <name evidence="1" type="ORF">HELRODRAFT_171443</name>
</gene>
<dbReference type="InParanoid" id="T1F4A3"/>
<protein>
    <submittedName>
        <fullName evidence="1 2">Uncharacterized protein</fullName>
    </submittedName>
</protein>
<evidence type="ECO:0000313" key="1">
    <source>
        <dbReference type="EMBL" id="ESO05773.1"/>
    </source>
</evidence>
<sequence length="203" mass="23812">MFKIYDNHEDPNPNVESLKLYCKVHQVPYFIILENDMLIYKIESDKDRLLFKQNSESEFHNFLKTKFNKSKESTAITPIKSNQTVHNVEDLNEDFQFVDILSSMKQLLSKFKKGPIHILLAEISKYMLKSIAAAIDISKGEKIYSENRPRHRFFDVQKQPQFKDEVFDSLYLISRLVFSRNSGFGHFQRPNNIAISVLVMTLN</sequence>
<dbReference type="AlphaFoldDB" id="T1F4A3"/>
<dbReference type="HOGENOM" id="CLU_1350197_0_0_1"/>
<organism evidence="2 3">
    <name type="scientific">Helobdella robusta</name>
    <name type="common">Californian leech</name>
    <dbReference type="NCBI Taxonomy" id="6412"/>
    <lineage>
        <taxon>Eukaryota</taxon>
        <taxon>Metazoa</taxon>
        <taxon>Spiralia</taxon>
        <taxon>Lophotrochozoa</taxon>
        <taxon>Annelida</taxon>
        <taxon>Clitellata</taxon>
        <taxon>Hirudinea</taxon>
        <taxon>Rhynchobdellida</taxon>
        <taxon>Glossiphoniidae</taxon>
        <taxon>Helobdella</taxon>
    </lineage>
</organism>
<dbReference type="EnsemblMetazoa" id="HelroT171443">
    <property type="protein sequence ID" value="HelroP171443"/>
    <property type="gene ID" value="HelroG171443"/>
</dbReference>
<reference evidence="2" key="3">
    <citation type="submission" date="2015-06" db="UniProtKB">
        <authorList>
            <consortium name="EnsemblMetazoa"/>
        </authorList>
    </citation>
    <scope>IDENTIFICATION</scope>
</reference>
<evidence type="ECO:0000313" key="3">
    <source>
        <dbReference type="Proteomes" id="UP000015101"/>
    </source>
</evidence>
<dbReference type="KEGG" id="hro:HELRODRAFT_171443"/>
<dbReference type="Proteomes" id="UP000015101">
    <property type="component" value="Unassembled WGS sequence"/>
</dbReference>
<accession>T1F4A3</accession>